<evidence type="ECO:0000256" key="1">
    <source>
        <dbReference type="SAM" id="Phobius"/>
    </source>
</evidence>
<gene>
    <name evidence="2" type="ORF">VOLCADRAFT_99418</name>
</gene>
<dbReference type="GeneID" id="9623289"/>
<dbReference type="KEGG" id="vcn:VOLCADRAFT_99418"/>
<evidence type="ECO:0000313" key="3">
    <source>
        <dbReference type="Proteomes" id="UP000001058"/>
    </source>
</evidence>
<keyword evidence="3" id="KW-1185">Reference proteome</keyword>
<organism evidence="3">
    <name type="scientific">Volvox carteri f. nagariensis</name>
    <dbReference type="NCBI Taxonomy" id="3068"/>
    <lineage>
        <taxon>Eukaryota</taxon>
        <taxon>Viridiplantae</taxon>
        <taxon>Chlorophyta</taxon>
        <taxon>core chlorophytes</taxon>
        <taxon>Chlorophyceae</taxon>
        <taxon>CS clade</taxon>
        <taxon>Chlamydomonadales</taxon>
        <taxon>Volvocaceae</taxon>
        <taxon>Volvox</taxon>
    </lineage>
</organism>
<evidence type="ECO:0000313" key="2">
    <source>
        <dbReference type="EMBL" id="EFJ40726.1"/>
    </source>
</evidence>
<dbReference type="InParanoid" id="D8UHR5"/>
<protein>
    <submittedName>
        <fullName evidence="2">Uncharacterized protein</fullName>
    </submittedName>
</protein>
<proteinExistence type="predicted"/>
<dbReference type="OrthoDB" id="543368at2759"/>
<dbReference type="RefSeq" id="XP_002958192.1">
    <property type="nucleotide sequence ID" value="XM_002958146.1"/>
</dbReference>
<dbReference type="AlphaFoldDB" id="D8UHR5"/>
<keyword evidence="1" id="KW-0812">Transmembrane</keyword>
<dbReference type="Proteomes" id="UP000001058">
    <property type="component" value="Unassembled WGS sequence"/>
</dbReference>
<name>D8UHR5_VOLCA</name>
<sequence>MSASCCLRFQSPSKAVIVYVLGMERFSSKTLLLLTISALALFIIPAAAVRGSPEKGSRVFLQKQLPLTLIVTTPSELSDSTASTFVSGRQALTAVFSRPVIALGSDFGQPTSQMKVTLEDEVLDGNT</sequence>
<dbReference type="EMBL" id="GL378408">
    <property type="protein sequence ID" value="EFJ40726.1"/>
    <property type="molecule type" value="Genomic_DNA"/>
</dbReference>
<reference evidence="2 3" key="1">
    <citation type="journal article" date="2010" name="Science">
        <title>Genomic analysis of organismal complexity in the multicellular green alga Volvox carteri.</title>
        <authorList>
            <person name="Prochnik S.E."/>
            <person name="Umen J."/>
            <person name="Nedelcu A.M."/>
            <person name="Hallmann A."/>
            <person name="Miller S.M."/>
            <person name="Nishii I."/>
            <person name="Ferris P."/>
            <person name="Kuo A."/>
            <person name="Mitros T."/>
            <person name="Fritz-Laylin L.K."/>
            <person name="Hellsten U."/>
            <person name="Chapman J."/>
            <person name="Simakov O."/>
            <person name="Rensing S.A."/>
            <person name="Terry A."/>
            <person name="Pangilinan J."/>
            <person name="Kapitonov V."/>
            <person name="Jurka J."/>
            <person name="Salamov A."/>
            <person name="Shapiro H."/>
            <person name="Schmutz J."/>
            <person name="Grimwood J."/>
            <person name="Lindquist E."/>
            <person name="Lucas S."/>
            <person name="Grigoriev I.V."/>
            <person name="Schmitt R."/>
            <person name="Kirk D."/>
            <person name="Rokhsar D.S."/>
        </authorList>
    </citation>
    <scope>NUCLEOTIDE SEQUENCE [LARGE SCALE GENOMIC DNA]</scope>
    <source>
        <strain evidence="3">f. Nagariensis / Eve</strain>
    </source>
</reference>
<keyword evidence="1" id="KW-1133">Transmembrane helix</keyword>
<accession>D8UHR5</accession>
<keyword evidence="1" id="KW-0472">Membrane</keyword>
<feature type="transmembrane region" description="Helical" evidence="1">
    <location>
        <begin position="31"/>
        <end position="49"/>
    </location>
</feature>